<reference evidence="1 2" key="1">
    <citation type="submission" date="2009-01" db="EMBL/GenBank/DDBJ databases">
        <authorList>
            <person name="Fulton L."/>
            <person name="Clifton S."/>
            <person name="Chinwalla A.T."/>
            <person name="Mitreva M."/>
            <person name="Sodergren E."/>
            <person name="Weinstock G."/>
            <person name="Clifton S."/>
            <person name="Dooling D.J."/>
            <person name="Fulton B."/>
            <person name="Minx P."/>
            <person name="Pepin K.H."/>
            <person name="Johnson M."/>
            <person name="Bhonagiri V."/>
            <person name="Nash W.E."/>
            <person name="Mardis E.R."/>
            <person name="Wilson R.K."/>
        </authorList>
    </citation>
    <scope>NUCLEOTIDE SEQUENCE [LARGE SCALE GENOMIC DNA]</scope>
    <source>
        <strain evidence="1 2">ATCC 33806</strain>
    </source>
</reference>
<protein>
    <submittedName>
        <fullName evidence="1">Uncharacterized protein</fullName>
    </submittedName>
</protein>
<accession>C0E022</accession>
<dbReference type="EMBL" id="ACEB01000004">
    <property type="protein sequence ID" value="EEG27913.1"/>
    <property type="molecule type" value="Genomic_DNA"/>
</dbReference>
<gene>
    <name evidence="1" type="ORF">CORMATOL_00322</name>
</gene>
<name>C0E022_9CORY</name>
<organism evidence="1 2">
    <name type="scientific">Corynebacterium matruchotii ATCC 33806</name>
    <dbReference type="NCBI Taxonomy" id="566549"/>
    <lineage>
        <taxon>Bacteria</taxon>
        <taxon>Bacillati</taxon>
        <taxon>Actinomycetota</taxon>
        <taxon>Actinomycetes</taxon>
        <taxon>Mycobacteriales</taxon>
        <taxon>Corynebacteriaceae</taxon>
        <taxon>Corynebacterium</taxon>
    </lineage>
</organism>
<evidence type="ECO:0000313" key="2">
    <source>
        <dbReference type="Proteomes" id="UP000006247"/>
    </source>
</evidence>
<feature type="non-terminal residue" evidence="1">
    <location>
        <position position="56"/>
    </location>
</feature>
<dbReference type="Proteomes" id="UP000006247">
    <property type="component" value="Unassembled WGS sequence"/>
</dbReference>
<evidence type="ECO:0000313" key="1">
    <source>
        <dbReference type="EMBL" id="EEG27913.1"/>
    </source>
</evidence>
<proteinExistence type="predicted"/>
<dbReference type="AlphaFoldDB" id="C0E022"/>
<comment type="caution">
    <text evidence="1">The sequence shown here is derived from an EMBL/GenBank/DDBJ whole genome shotgun (WGS) entry which is preliminary data.</text>
</comment>
<sequence length="56" mass="6036">MFMPKTVRAILAGAVAVATMVATTPVASARDIEETEVSAGGCIKYYISYLDKFDDF</sequence>
<dbReference type="HOGENOM" id="CLU_3018692_0_0_11"/>